<dbReference type="EMBL" id="CP036349">
    <property type="protein sequence ID" value="QDV73732.1"/>
    <property type="molecule type" value="Genomic_DNA"/>
</dbReference>
<dbReference type="InterPro" id="IPR011044">
    <property type="entry name" value="Quino_amine_DH_bsu"/>
</dbReference>
<accession>A0A518K7F9</accession>
<evidence type="ECO:0000256" key="1">
    <source>
        <dbReference type="SAM" id="MobiDB-lite"/>
    </source>
</evidence>
<dbReference type="Gene3D" id="2.130.10.10">
    <property type="entry name" value="YVTN repeat-like/Quinoprotein amine dehydrogenase"/>
    <property type="match status" value="2"/>
</dbReference>
<dbReference type="RefSeq" id="WP_145111249.1">
    <property type="nucleotide sequence ID" value="NZ_CP036349.1"/>
</dbReference>
<evidence type="ECO:0000259" key="3">
    <source>
        <dbReference type="PROSITE" id="PS50106"/>
    </source>
</evidence>
<sequence length="475" mass="51621" precursor="true">MFRCFACFLLVSFVAGSASAEYYTLRVLSRSGKPYSANVLQFTPDSKQVLFSSGKGVMVVAVDGFRVQHEQSITPFTIAVTRDSKQALMVSTRATQAMNLTTGQVANIRWRLPPGVVGLRYDEEGGKLLVSSVTPGSPADEAKIKVGDEIVATHEFGERRNLLGRGEKATTAALQGPAGTNVGISIIPRGQRGEKRIDMVRSRGEIVGDTVRLLPPLARRDGVPVTIFTKDDYYVFLDAASGEINSIIATEEVKPSGLRGVSPDGKWFAVVAERRQRGDTRFMVEVFDLATRRRVFSIPFDDSFQETKFSADSQQFLIGSHDSIYVLDLGEREFTKQINLGWKPTMRIDADSEDGDSPKGPVGWWFKESSGRSPHPLLTTFDMTADGVLAIGAPSGEVTLWSATDGSKIRQVEPPGEHAVEEVRISPDGKSIAYYINGTLTLDSVAVDSVTGESDEDDASQPKSDALPDDAAAKE</sequence>
<feature type="region of interest" description="Disordered" evidence="1">
    <location>
        <begin position="448"/>
        <end position="475"/>
    </location>
</feature>
<dbReference type="Proteomes" id="UP000316426">
    <property type="component" value="Chromosome"/>
</dbReference>
<keyword evidence="5" id="KW-1185">Reference proteome</keyword>
<evidence type="ECO:0000313" key="5">
    <source>
        <dbReference type="Proteomes" id="UP000316426"/>
    </source>
</evidence>
<dbReference type="SUPFAM" id="SSF50969">
    <property type="entry name" value="YVTN repeat-like/Quinoprotein amine dehydrogenase"/>
    <property type="match status" value="1"/>
</dbReference>
<dbReference type="InterPro" id="IPR011659">
    <property type="entry name" value="WD40"/>
</dbReference>
<dbReference type="InterPro" id="IPR036034">
    <property type="entry name" value="PDZ_sf"/>
</dbReference>
<feature type="chain" id="PRO_5022049448" description="PDZ domain-containing protein" evidence="2">
    <location>
        <begin position="21"/>
        <end position="475"/>
    </location>
</feature>
<gene>
    <name evidence="4" type="ORF">Spa11_19310</name>
</gene>
<evidence type="ECO:0000313" key="4">
    <source>
        <dbReference type="EMBL" id="QDV73732.1"/>
    </source>
</evidence>
<dbReference type="PROSITE" id="PS50106">
    <property type="entry name" value="PDZ"/>
    <property type="match status" value="1"/>
</dbReference>
<keyword evidence="2" id="KW-0732">Signal</keyword>
<dbReference type="Pfam" id="PF07676">
    <property type="entry name" value="PD40"/>
    <property type="match status" value="1"/>
</dbReference>
<dbReference type="InterPro" id="IPR015943">
    <property type="entry name" value="WD40/YVTN_repeat-like_dom_sf"/>
</dbReference>
<dbReference type="InterPro" id="IPR001478">
    <property type="entry name" value="PDZ"/>
</dbReference>
<reference evidence="4 5" key="1">
    <citation type="submission" date="2019-02" db="EMBL/GenBank/DDBJ databases">
        <title>Deep-cultivation of Planctomycetes and their phenomic and genomic characterization uncovers novel biology.</title>
        <authorList>
            <person name="Wiegand S."/>
            <person name="Jogler M."/>
            <person name="Boedeker C."/>
            <person name="Pinto D."/>
            <person name="Vollmers J."/>
            <person name="Rivas-Marin E."/>
            <person name="Kohn T."/>
            <person name="Peeters S.H."/>
            <person name="Heuer A."/>
            <person name="Rast P."/>
            <person name="Oberbeckmann S."/>
            <person name="Bunk B."/>
            <person name="Jeske O."/>
            <person name="Meyerdierks A."/>
            <person name="Storesund J.E."/>
            <person name="Kallscheuer N."/>
            <person name="Luecker S."/>
            <person name="Lage O.M."/>
            <person name="Pohl T."/>
            <person name="Merkel B.J."/>
            <person name="Hornburger P."/>
            <person name="Mueller R.-W."/>
            <person name="Bruemmer F."/>
            <person name="Labrenz M."/>
            <person name="Spormann A.M."/>
            <person name="Op den Camp H."/>
            <person name="Overmann J."/>
            <person name="Amann R."/>
            <person name="Jetten M.S.M."/>
            <person name="Mascher T."/>
            <person name="Medema M.H."/>
            <person name="Devos D.P."/>
            <person name="Kaster A.-K."/>
            <person name="Ovreas L."/>
            <person name="Rohde M."/>
            <person name="Galperin M.Y."/>
            <person name="Jogler C."/>
        </authorList>
    </citation>
    <scope>NUCLEOTIDE SEQUENCE [LARGE SCALE GENOMIC DNA]</scope>
    <source>
        <strain evidence="4 5">Spa11</strain>
    </source>
</reference>
<dbReference type="KEGG" id="bmei:Spa11_19310"/>
<feature type="domain" description="PDZ" evidence="3">
    <location>
        <begin position="115"/>
        <end position="154"/>
    </location>
</feature>
<proteinExistence type="predicted"/>
<dbReference type="Gene3D" id="2.30.42.10">
    <property type="match status" value="1"/>
</dbReference>
<feature type="signal peptide" evidence="2">
    <location>
        <begin position="1"/>
        <end position="20"/>
    </location>
</feature>
<dbReference type="SUPFAM" id="SSF50156">
    <property type="entry name" value="PDZ domain-like"/>
    <property type="match status" value="1"/>
</dbReference>
<dbReference type="AlphaFoldDB" id="A0A518K7F9"/>
<name>A0A518K7F9_9BACT</name>
<protein>
    <recommendedName>
        <fullName evidence="3">PDZ domain-containing protein</fullName>
    </recommendedName>
</protein>
<evidence type="ECO:0000256" key="2">
    <source>
        <dbReference type="SAM" id="SignalP"/>
    </source>
</evidence>
<organism evidence="4 5">
    <name type="scientific">Botrimarina mediterranea</name>
    <dbReference type="NCBI Taxonomy" id="2528022"/>
    <lineage>
        <taxon>Bacteria</taxon>
        <taxon>Pseudomonadati</taxon>
        <taxon>Planctomycetota</taxon>
        <taxon>Planctomycetia</taxon>
        <taxon>Pirellulales</taxon>
        <taxon>Lacipirellulaceae</taxon>
        <taxon>Botrimarina</taxon>
    </lineage>
</organism>